<accession>A0A369BIE9</accession>
<comment type="caution">
    <text evidence="2">The sequence shown here is derived from an EMBL/GenBank/DDBJ whole genome shotgun (WGS) entry which is preliminary data.</text>
</comment>
<dbReference type="GO" id="GO:0006783">
    <property type="term" value="P:heme biosynthetic process"/>
    <property type="evidence" value="ECO:0007669"/>
    <property type="project" value="TreeGrafter"/>
</dbReference>
<proteinExistence type="predicted"/>
<dbReference type="EMBL" id="QPJW01000003">
    <property type="protein sequence ID" value="RCX20346.1"/>
    <property type="molecule type" value="Genomic_DNA"/>
</dbReference>
<dbReference type="RefSeq" id="WP_114496437.1">
    <property type="nucleotide sequence ID" value="NZ_QPJW01000003.1"/>
</dbReference>
<name>A0A369BIE9_9BACL</name>
<dbReference type="InterPro" id="IPR029039">
    <property type="entry name" value="Flavoprotein-like_sf"/>
</dbReference>
<dbReference type="AlphaFoldDB" id="A0A369BIE9"/>
<dbReference type="PANTHER" id="PTHR38030">
    <property type="entry name" value="PROTOPORPHYRINOGEN IX DEHYDROGENASE [MENAQUINONE]"/>
    <property type="match status" value="1"/>
</dbReference>
<organism evidence="2 3">
    <name type="scientific">Fontibacillus phaseoli</name>
    <dbReference type="NCBI Taxonomy" id="1416533"/>
    <lineage>
        <taxon>Bacteria</taxon>
        <taxon>Bacillati</taxon>
        <taxon>Bacillota</taxon>
        <taxon>Bacilli</taxon>
        <taxon>Bacillales</taxon>
        <taxon>Paenibacillaceae</taxon>
        <taxon>Fontibacillus</taxon>
    </lineage>
</organism>
<dbReference type="Gene3D" id="3.40.50.360">
    <property type="match status" value="1"/>
</dbReference>
<protein>
    <submittedName>
        <fullName evidence="2">Menaquinone-dependent protoporphyrinogen oxidase</fullName>
    </submittedName>
</protein>
<dbReference type="Pfam" id="PF12724">
    <property type="entry name" value="Flavodoxin_5"/>
    <property type="match status" value="1"/>
</dbReference>
<dbReference type="Proteomes" id="UP000253090">
    <property type="component" value="Unassembled WGS sequence"/>
</dbReference>
<gene>
    <name evidence="2" type="ORF">DFP94_10367</name>
</gene>
<dbReference type="InterPro" id="IPR052200">
    <property type="entry name" value="Protoporphyrinogen_IX_DH"/>
</dbReference>
<keyword evidence="3" id="KW-1185">Reference proteome</keyword>
<dbReference type="GO" id="GO:0010181">
    <property type="term" value="F:FMN binding"/>
    <property type="evidence" value="ECO:0007669"/>
    <property type="project" value="TreeGrafter"/>
</dbReference>
<sequence length="162" mass="17743">MSVLIAYAGKYGCTAKCVSILESQLTGPVSIVNLHHDPLPDLAAFEKIIIGGSIYYGQLQKPCVRLFREHLKTLMQKKVGVFICCGSPEQSDEFVTRALPSELRDSALKISCFGGELKPDAMNWWDRFVTSMVAKSAAKKNASPSTILQEAIIDFSAVMNKA</sequence>
<reference evidence="2 3" key="1">
    <citation type="submission" date="2018-07" db="EMBL/GenBank/DDBJ databases">
        <title>Genomic Encyclopedia of Type Strains, Phase III (KMG-III): the genomes of soil and plant-associated and newly described type strains.</title>
        <authorList>
            <person name="Whitman W."/>
        </authorList>
    </citation>
    <scope>NUCLEOTIDE SEQUENCE [LARGE SCALE GENOMIC DNA]</scope>
    <source>
        <strain evidence="2 3">CECT 8333</strain>
    </source>
</reference>
<feature type="domain" description="Flavodoxin" evidence="1">
    <location>
        <begin position="4"/>
        <end position="140"/>
    </location>
</feature>
<dbReference type="GO" id="GO:0070819">
    <property type="term" value="F:menaquinone-dependent protoporphyrinogen oxidase activity"/>
    <property type="evidence" value="ECO:0007669"/>
    <property type="project" value="TreeGrafter"/>
</dbReference>
<evidence type="ECO:0000259" key="1">
    <source>
        <dbReference type="Pfam" id="PF12724"/>
    </source>
</evidence>
<evidence type="ECO:0000313" key="3">
    <source>
        <dbReference type="Proteomes" id="UP000253090"/>
    </source>
</evidence>
<dbReference type="OrthoDB" id="2146857at2"/>
<dbReference type="SUPFAM" id="SSF52218">
    <property type="entry name" value="Flavoproteins"/>
    <property type="match status" value="1"/>
</dbReference>
<evidence type="ECO:0000313" key="2">
    <source>
        <dbReference type="EMBL" id="RCX20346.1"/>
    </source>
</evidence>
<dbReference type="InterPro" id="IPR026816">
    <property type="entry name" value="Flavodoxin_dom"/>
</dbReference>
<dbReference type="PANTHER" id="PTHR38030:SF2">
    <property type="entry name" value="PROTOPORPHYRINOGEN IX DEHYDROGENASE [QUINONE]"/>
    <property type="match status" value="1"/>
</dbReference>